<keyword evidence="1" id="KW-0535">Nitrogen fixation</keyword>
<name>A0A418VSM2_9PROT</name>
<evidence type="ECO:0000313" key="4">
    <source>
        <dbReference type="EMBL" id="RJF79487.1"/>
    </source>
</evidence>
<sequence length="144" mass="15681">MKIAVGAQDNRSIATHGGRTRRFLVFEAEAGCDPIEESRIELAEDEVLHLCGDGRPHPIDAVSVVITGASGPGFVAHMRRRGIEPVTTLETDPVQAIRDWFAGTVKTAPPPAHPHEHHDGHHDGHHHDGHHQDDNHHQDDGANA</sequence>
<keyword evidence="5" id="KW-1185">Reference proteome</keyword>
<dbReference type="EMBL" id="QYUL01000003">
    <property type="protein sequence ID" value="RJF79487.1"/>
    <property type="molecule type" value="Genomic_DNA"/>
</dbReference>
<protein>
    <submittedName>
        <fullName evidence="4">Nitrogenase accessory factor</fullName>
    </submittedName>
</protein>
<dbReference type="SUPFAM" id="SSF53146">
    <property type="entry name" value="Nitrogenase accessory factor-like"/>
    <property type="match status" value="1"/>
</dbReference>
<accession>A0A418VSM2</accession>
<dbReference type="Pfam" id="PF02579">
    <property type="entry name" value="Nitro_FeMo-Co"/>
    <property type="match status" value="1"/>
</dbReference>
<reference evidence="4 5" key="1">
    <citation type="submission" date="2018-09" db="EMBL/GenBank/DDBJ databases">
        <authorList>
            <person name="Zhu H."/>
        </authorList>
    </citation>
    <scope>NUCLEOTIDE SEQUENCE [LARGE SCALE GENOMIC DNA]</scope>
    <source>
        <strain evidence="4 5">K2W22B-5</strain>
    </source>
</reference>
<dbReference type="InterPro" id="IPR003731">
    <property type="entry name" value="Di-Nase_FeMo-co_biosynth"/>
</dbReference>
<dbReference type="RefSeq" id="WP_119832942.1">
    <property type="nucleotide sequence ID" value="NZ_QYUL01000003.1"/>
</dbReference>
<dbReference type="InterPro" id="IPR036105">
    <property type="entry name" value="DiNase_FeMo-co_biosyn_sf"/>
</dbReference>
<dbReference type="AlphaFoldDB" id="A0A418VSM2"/>
<dbReference type="Proteomes" id="UP000283458">
    <property type="component" value="Unassembled WGS sequence"/>
</dbReference>
<feature type="compositionally biased region" description="Basic and acidic residues" evidence="2">
    <location>
        <begin position="113"/>
        <end position="144"/>
    </location>
</feature>
<gene>
    <name evidence="4" type="ORF">D3877_22225</name>
</gene>
<feature type="region of interest" description="Disordered" evidence="2">
    <location>
        <begin position="105"/>
        <end position="144"/>
    </location>
</feature>
<feature type="domain" description="Dinitrogenase iron-molybdenum cofactor biosynthesis" evidence="3">
    <location>
        <begin position="11"/>
        <end position="100"/>
    </location>
</feature>
<evidence type="ECO:0000256" key="1">
    <source>
        <dbReference type="ARBA" id="ARBA00023231"/>
    </source>
</evidence>
<dbReference type="OrthoDB" id="9797941at2"/>
<evidence type="ECO:0000313" key="5">
    <source>
        <dbReference type="Proteomes" id="UP000283458"/>
    </source>
</evidence>
<organism evidence="4 5">
    <name type="scientific">Azospirillum cavernae</name>
    <dbReference type="NCBI Taxonomy" id="2320860"/>
    <lineage>
        <taxon>Bacteria</taxon>
        <taxon>Pseudomonadati</taxon>
        <taxon>Pseudomonadota</taxon>
        <taxon>Alphaproteobacteria</taxon>
        <taxon>Rhodospirillales</taxon>
        <taxon>Azospirillaceae</taxon>
        <taxon>Azospirillum</taxon>
    </lineage>
</organism>
<comment type="caution">
    <text evidence="4">The sequence shown here is derived from an EMBL/GenBank/DDBJ whole genome shotgun (WGS) entry which is preliminary data.</text>
</comment>
<evidence type="ECO:0000256" key="2">
    <source>
        <dbReference type="SAM" id="MobiDB-lite"/>
    </source>
</evidence>
<dbReference type="Gene3D" id="3.30.420.130">
    <property type="entry name" value="Dinitrogenase iron-molybdenum cofactor biosynthesis domain"/>
    <property type="match status" value="1"/>
</dbReference>
<proteinExistence type="predicted"/>
<evidence type="ECO:0000259" key="3">
    <source>
        <dbReference type="Pfam" id="PF02579"/>
    </source>
</evidence>